<evidence type="ECO:0000313" key="2">
    <source>
        <dbReference type="Proteomes" id="UP000226236"/>
    </source>
</evidence>
<organism evidence="1 2">
    <name type="scientific">Bacillus phage PBS1</name>
    <dbReference type="NCBI Taxonomy" id="2884423"/>
    <lineage>
        <taxon>Viruses</taxon>
        <taxon>Duplodnaviria</taxon>
        <taxon>Heunggongvirae</taxon>
        <taxon>Uroviricota</taxon>
        <taxon>Caudoviricetes</taxon>
        <taxon>Takahashivirus</taxon>
        <taxon>Bacillus phage PBS1</taxon>
    </lineage>
</organism>
<gene>
    <name evidence="1" type="primary">218</name>
    <name evidence="1" type="ORF">PBI_PBS1_218</name>
</gene>
<name>A0A223LCC8_BPPB1</name>
<dbReference type="GeneID" id="40524451"/>
<dbReference type="Proteomes" id="UP000226236">
    <property type="component" value="Segment"/>
</dbReference>
<reference evidence="1 2" key="1">
    <citation type="submission" date="2017-06" db="EMBL/GenBank/DDBJ databases">
        <authorList>
            <person name="Russell D.A."/>
            <person name="Jacobs-Sera D."/>
            <person name="Duda R."/>
            <person name="Hatfull G.F."/>
            <person name="Hendrix R.W."/>
        </authorList>
    </citation>
    <scope>NUCLEOTIDE SEQUENCE [LARGE SCALE GENOMIC DNA]</scope>
</reference>
<keyword evidence="2" id="KW-1185">Reference proteome</keyword>
<proteinExistence type="predicted"/>
<evidence type="ECO:0000313" key="1">
    <source>
        <dbReference type="EMBL" id="ASU00040.1"/>
    </source>
</evidence>
<accession>A0A223LCC8</accession>
<sequence>MSIIESLKELLLDVDEDNNIIIMEDNDLVSNECIVSMLNDINKERKFLFVENDTVYFDASFIIFNVWSYKKNQAINSYFHFNHTEFANYVVSSIVKRLIDSDHITLDIISDKLDQMILLKSGLRVFPDDEDYSTLLTMGSVINSVEYELASYIYDHEFIKRSLDKSPIDDGYRSADQSVFSKPTIHESKLNLTRPDLDILYFPLIKDFKTNSASITLMQDYRLLFNDPKLEKEELINEYFNDILEDTKKRLTVVKEQRVYKHNLNSFYIHLIQLIRGKVTKTRKNKINKQLSTSRARFFGKKENYFEGKFRETIFKIILFMIEYFEKENLEKQLESIEKAFSLKIFKNYIGYYEYDDIRISYLNDDKFAKSRERISRYEAEELLEQL</sequence>
<dbReference type="RefSeq" id="YP_009664419.1">
    <property type="nucleotide sequence ID" value="NC_043027.1"/>
</dbReference>
<dbReference type="EMBL" id="MF360957">
    <property type="protein sequence ID" value="ASU00040.1"/>
    <property type="molecule type" value="Genomic_DNA"/>
</dbReference>
<protein>
    <submittedName>
        <fullName evidence="1">Uncharacterized protein</fullName>
    </submittedName>
</protein>